<evidence type="ECO:0000313" key="3">
    <source>
        <dbReference type="Proteomes" id="UP000433876"/>
    </source>
</evidence>
<dbReference type="Proteomes" id="UP000433876">
    <property type="component" value="Unassembled WGS sequence"/>
</dbReference>
<sequence>MKRRTRASSTLAVPATTRTAMTTKTTSSATLAALVTTRAMMVTMRSRSKTLDTSDFFLLALSLSYCTRTTPATAHFDLHLFGVYRSFGWGVSTGRGLHFMATHRLGSFKGVLLSPGNPYRRRLGMLMTLHGVGKWKGSMFGFGLLYFLSTLLFHYLSFLHMF</sequence>
<evidence type="ECO:0000313" key="2">
    <source>
        <dbReference type="EMBL" id="KAA8636625.1"/>
    </source>
</evidence>
<protein>
    <submittedName>
        <fullName evidence="2">Uncharacterized protein</fullName>
    </submittedName>
</protein>
<keyword evidence="1" id="KW-0472">Membrane</keyword>
<keyword evidence="1" id="KW-1133">Transmembrane helix</keyword>
<name>A0A8S9A7F9_SORMA</name>
<comment type="caution">
    <text evidence="2">The sequence shown here is derived from an EMBL/GenBank/DDBJ whole genome shotgun (WGS) entry which is preliminary data.</text>
</comment>
<feature type="transmembrane region" description="Helical" evidence="1">
    <location>
        <begin position="137"/>
        <end position="156"/>
    </location>
</feature>
<gene>
    <name evidence="2" type="ORF">SMACR_04439</name>
</gene>
<evidence type="ECO:0000256" key="1">
    <source>
        <dbReference type="SAM" id="Phobius"/>
    </source>
</evidence>
<accession>A0A8S9A7F9</accession>
<keyword evidence="1" id="KW-0812">Transmembrane</keyword>
<proteinExistence type="predicted"/>
<reference evidence="2 3" key="1">
    <citation type="submission" date="2017-07" db="EMBL/GenBank/DDBJ databases">
        <title>Genome sequence of the Sordaria macrospora wild type strain R19027.</title>
        <authorList>
            <person name="Nowrousian M."/>
            <person name="Teichert I."/>
            <person name="Kueck U."/>
        </authorList>
    </citation>
    <scope>NUCLEOTIDE SEQUENCE [LARGE SCALE GENOMIC DNA]</scope>
    <source>
        <strain evidence="2 3">R19027</strain>
        <tissue evidence="2">Mycelium</tissue>
    </source>
</reference>
<organism evidence="2 3">
    <name type="scientific">Sordaria macrospora</name>
    <dbReference type="NCBI Taxonomy" id="5147"/>
    <lineage>
        <taxon>Eukaryota</taxon>
        <taxon>Fungi</taxon>
        <taxon>Dikarya</taxon>
        <taxon>Ascomycota</taxon>
        <taxon>Pezizomycotina</taxon>
        <taxon>Sordariomycetes</taxon>
        <taxon>Sordariomycetidae</taxon>
        <taxon>Sordariales</taxon>
        <taxon>Sordariaceae</taxon>
        <taxon>Sordaria</taxon>
    </lineage>
</organism>
<dbReference type="EMBL" id="NMPR01000002">
    <property type="protein sequence ID" value="KAA8636625.1"/>
    <property type="molecule type" value="Genomic_DNA"/>
</dbReference>
<dbReference type="AlphaFoldDB" id="A0A8S9A7F9"/>